<feature type="compositionally biased region" description="Polar residues" evidence="1">
    <location>
        <begin position="97"/>
        <end position="106"/>
    </location>
</feature>
<organism evidence="2 3">
    <name type="scientific">Pseudocercospora fijiensis (strain CIRAD86)</name>
    <name type="common">Black leaf streak disease fungus</name>
    <name type="synonym">Mycosphaerella fijiensis</name>
    <dbReference type="NCBI Taxonomy" id="383855"/>
    <lineage>
        <taxon>Eukaryota</taxon>
        <taxon>Fungi</taxon>
        <taxon>Dikarya</taxon>
        <taxon>Ascomycota</taxon>
        <taxon>Pezizomycotina</taxon>
        <taxon>Dothideomycetes</taxon>
        <taxon>Dothideomycetidae</taxon>
        <taxon>Mycosphaerellales</taxon>
        <taxon>Mycosphaerellaceae</taxon>
        <taxon>Pseudocercospora</taxon>
    </lineage>
</organism>
<gene>
    <name evidence="2" type="ORF">MYCFIDRAFT_209836</name>
</gene>
<evidence type="ECO:0000313" key="2">
    <source>
        <dbReference type="EMBL" id="EME88532.1"/>
    </source>
</evidence>
<dbReference type="EMBL" id="KB446555">
    <property type="protein sequence ID" value="EME88532.1"/>
    <property type="molecule type" value="Genomic_DNA"/>
</dbReference>
<feature type="compositionally biased region" description="Basic and acidic residues" evidence="1">
    <location>
        <begin position="162"/>
        <end position="176"/>
    </location>
</feature>
<protein>
    <submittedName>
        <fullName evidence="2">Uncharacterized protein</fullName>
    </submittedName>
</protein>
<dbReference type="OrthoDB" id="3438340at2759"/>
<feature type="compositionally biased region" description="Basic residues" evidence="1">
    <location>
        <begin position="214"/>
        <end position="226"/>
    </location>
</feature>
<evidence type="ECO:0000313" key="3">
    <source>
        <dbReference type="Proteomes" id="UP000016932"/>
    </source>
</evidence>
<dbReference type="VEuPathDB" id="FungiDB:MYCFIDRAFT_209836"/>
<proteinExistence type="predicted"/>
<keyword evidence="3" id="KW-1185">Reference proteome</keyword>
<name>N1QBH1_PSEFD</name>
<dbReference type="Proteomes" id="UP000016932">
    <property type="component" value="Unassembled WGS sequence"/>
</dbReference>
<dbReference type="eggNOG" id="ENOG502SRM2">
    <property type="taxonomic scope" value="Eukaryota"/>
</dbReference>
<feature type="compositionally biased region" description="Basic and acidic residues" evidence="1">
    <location>
        <begin position="187"/>
        <end position="199"/>
    </location>
</feature>
<sequence length="226" mass="24934">MAVTQAHEADIWFNKLALKQQQAPLCSVQTNGHISQNVENDHEDFDTLDDTAGLGMPKKDETDSQIHLLLKKRNMSNDRLLETLIGKKAAEAKRKSQAVSKSNIASNHAAPKPVVSSSRPREDSSDDEEELGRASAFTSKRKTRDRNLPAYTVGGAHSPAHVHIDAQPEDPREDLATVKALANGDQAQKEKDSGEEFKPSRRKATSYLDELLSSKKKKKKKSKGKA</sequence>
<dbReference type="KEGG" id="pfj:MYCFIDRAFT_209836"/>
<dbReference type="HOGENOM" id="CLU_096588_0_0_1"/>
<dbReference type="GeneID" id="19336910"/>
<feature type="region of interest" description="Disordered" evidence="1">
    <location>
        <begin position="90"/>
        <end position="226"/>
    </location>
</feature>
<accession>N1QBH1</accession>
<reference evidence="2 3" key="1">
    <citation type="journal article" date="2012" name="PLoS Pathog.">
        <title>Diverse lifestyles and strategies of plant pathogenesis encoded in the genomes of eighteen Dothideomycetes fungi.</title>
        <authorList>
            <person name="Ohm R.A."/>
            <person name="Feau N."/>
            <person name="Henrissat B."/>
            <person name="Schoch C.L."/>
            <person name="Horwitz B.A."/>
            <person name="Barry K.W."/>
            <person name="Condon B.J."/>
            <person name="Copeland A.C."/>
            <person name="Dhillon B."/>
            <person name="Glaser F."/>
            <person name="Hesse C.N."/>
            <person name="Kosti I."/>
            <person name="LaButti K."/>
            <person name="Lindquist E.A."/>
            <person name="Lucas S."/>
            <person name="Salamov A.A."/>
            <person name="Bradshaw R.E."/>
            <person name="Ciuffetti L."/>
            <person name="Hamelin R.C."/>
            <person name="Kema G.H.J."/>
            <person name="Lawrence C."/>
            <person name="Scott J.A."/>
            <person name="Spatafora J.W."/>
            <person name="Turgeon B.G."/>
            <person name="de Wit P.J.G.M."/>
            <person name="Zhong S."/>
            <person name="Goodwin S.B."/>
            <person name="Grigoriev I.V."/>
        </authorList>
    </citation>
    <scope>NUCLEOTIDE SEQUENCE [LARGE SCALE GENOMIC DNA]</scope>
    <source>
        <strain evidence="2 3">CIRAD86</strain>
    </source>
</reference>
<dbReference type="AlphaFoldDB" id="N1QBH1"/>
<dbReference type="RefSeq" id="XP_007921534.1">
    <property type="nucleotide sequence ID" value="XM_007923343.1"/>
</dbReference>
<evidence type="ECO:0000256" key="1">
    <source>
        <dbReference type="SAM" id="MobiDB-lite"/>
    </source>
</evidence>